<dbReference type="PANTHER" id="PTHR42901">
    <property type="entry name" value="ALCOHOL DEHYDROGENASE"/>
    <property type="match status" value="1"/>
</dbReference>
<dbReference type="AlphaFoldDB" id="A0A1L7XIB3"/>
<evidence type="ECO:0000313" key="3">
    <source>
        <dbReference type="EMBL" id="CZR64697.1"/>
    </source>
</evidence>
<dbReference type="Pfam" id="PF00106">
    <property type="entry name" value="adh_short"/>
    <property type="match status" value="1"/>
</dbReference>
<keyword evidence="4" id="KW-1185">Reference proteome</keyword>
<accession>A0A1L7XIB3</accession>
<dbReference type="CDD" id="cd05233">
    <property type="entry name" value="SDR_c"/>
    <property type="match status" value="1"/>
</dbReference>
<dbReference type="InterPro" id="IPR002347">
    <property type="entry name" value="SDR_fam"/>
</dbReference>
<evidence type="ECO:0000256" key="2">
    <source>
        <dbReference type="ARBA" id="ARBA00023002"/>
    </source>
</evidence>
<reference evidence="3 4" key="1">
    <citation type="submission" date="2016-03" db="EMBL/GenBank/DDBJ databases">
        <authorList>
            <person name="Ploux O."/>
        </authorList>
    </citation>
    <scope>NUCLEOTIDE SEQUENCE [LARGE SCALE GENOMIC DNA]</scope>
    <source>
        <strain evidence="3 4">UAMH 11012</strain>
    </source>
</reference>
<dbReference type="Gene3D" id="3.40.50.720">
    <property type="entry name" value="NAD(P)-binding Rossmann-like Domain"/>
    <property type="match status" value="1"/>
</dbReference>
<dbReference type="GO" id="GO:0016491">
    <property type="term" value="F:oxidoreductase activity"/>
    <property type="evidence" value="ECO:0007669"/>
    <property type="project" value="UniProtKB-KW"/>
</dbReference>
<evidence type="ECO:0000256" key="1">
    <source>
        <dbReference type="ARBA" id="ARBA00006484"/>
    </source>
</evidence>
<keyword evidence="2" id="KW-0560">Oxidoreductase</keyword>
<dbReference type="SUPFAM" id="SSF51735">
    <property type="entry name" value="NAD(P)-binding Rossmann-fold domains"/>
    <property type="match status" value="1"/>
</dbReference>
<dbReference type="OrthoDB" id="1933717at2759"/>
<proteinExistence type="inferred from homology"/>
<name>A0A1L7XIB3_9HELO</name>
<dbReference type="EMBL" id="FJOG01000027">
    <property type="protein sequence ID" value="CZR64697.1"/>
    <property type="molecule type" value="Genomic_DNA"/>
</dbReference>
<gene>
    <name evidence="3" type="ORF">PAC_14596</name>
</gene>
<sequence>MPQPSSDRPFTNIYHKKPYPAIDPTQKTLSAAGKTILITAGHTGIGYAIAQNFAIAGATNIILLARRLEVLENATKALSSSYPETKFFSHAASITDFASIKTTFHQIRTNIANPNILVTSAAYVAKPFAALALPLAELSNSFETNVLGNINLVKEFLAESETGVEKIILDISSFAAHLYLPQISAYSITKLAFTQFLTHVQEENKDKGVRVHSFHPGAVLTDAVRGFGMTEETMDWEDVQLSGQFGVWLASKEAEFLKGRFVWANWDVEEMIKRKFEFELDSDLLKSGLVGATI</sequence>
<evidence type="ECO:0000313" key="4">
    <source>
        <dbReference type="Proteomes" id="UP000184330"/>
    </source>
</evidence>
<dbReference type="PRINTS" id="PR00081">
    <property type="entry name" value="GDHRDH"/>
</dbReference>
<protein>
    <submittedName>
        <fullName evidence="3">Related to peroxisomal short-chain alcohol dehydrogenase</fullName>
    </submittedName>
</protein>
<dbReference type="Proteomes" id="UP000184330">
    <property type="component" value="Unassembled WGS sequence"/>
</dbReference>
<dbReference type="InterPro" id="IPR036291">
    <property type="entry name" value="NAD(P)-bd_dom_sf"/>
</dbReference>
<dbReference type="STRING" id="576137.A0A1L7XIB3"/>
<organism evidence="3 4">
    <name type="scientific">Phialocephala subalpina</name>
    <dbReference type="NCBI Taxonomy" id="576137"/>
    <lineage>
        <taxon>Eukaryota</taxon>
        <taxon>Fungi</taxon>
        <taxon>Dikarya</taxon>
        <taxon>Ascomycota</taxon>
        <taxon>Pezizomycotina</taxon>
        <taxon>Leotiomycetes</taxon>
        <taxon>Helotiales</taxon>
        <taxon>Mollisiaceae</taxon>
        <taxon>Phialocephala</taxon>
        <taxon>Phialocephala fortinii species complex</taxon>
    </lineage>
</organism>
<dbReference type="PANTHER" id="PTHR42901:SF1">
    <property type="entry name" value="ALCOHOL DEHYDROGENASE"/>
    <property type="match status" value="1"/>
</dbReference>
<comment type="similarity">
    <text evidence="1">Belongs to the short-chain dehydrogenases/reductases (SDR) family.</text>
</comment>